<dbReference type="Proteomes" id="UP000318733">
    <property type="component" value="Unassembled WGS sequence"/>
</dbReference>
<dbReference type="EMBL" id="VLPK01000001">
    <property type="protein sequence ID" value="TSJ44129.1"/>
    <property type="molecule type" value="Genomic_DNA"/>
</dbReference>
<evidence type="ECO:0000313" key="3">
    <source>
        <dbReference type="Proteomes" id="UP000318733"/>
    </source>
</evidence>
<dbReference type="OrthoDB" id="9799970at2"/>
<proteinExistence type="predicted"/>
<name>A0A556MWE8_9SPHI</name>
<dbReference type="InterPro" id="IPR039561">
    <property type="entry name" value="Peptidase_M15C"/>
</dbReference>
<evidence type="ECO:0000259" key="1">
    <source>
        <dbReference type="Pfam" id="PF13539"/>
    </source>
</evidence>
<gene>
    <name evidence="2" type="ORF">FO440_08125</name>
</gene>
<sequence>MGLSVSLISFLLLFNLNTLPNKVNQREQIPVVAQKLIRSYPDFITGYANNHILFKDGTKLLWDDGGHDKSFAQLLNSPDLKDMFVQSYPAGKLADPPAQSYDPGRIRNERFFEKMYGATEKEVRRNLTDITWCPKLVGQKITVTKINGVDKKLMQISKELDEHPELKKYTINIGGTFSWRKINGTNRHSMHSFGMTIDINTTYSDYWQWTCKCTAENTAIKYKNRIPQVIIDIFEKHGFIWGGKWYHYDTMHFEYRPELINAG</sequence>
<dbReference type="InterPro" id="IPR009045">
    <property type="entry name" value="Zn_M74/Hedgehog-like"/>
</dbReference>
<dbReference type="Gene3D" id="3.30.1380.10">
    <property type="match status" value="1"/>
</dbReference>
<dbReference type="GO" id="GO:0008233">
    <property type="term" value="F:peptidase activity"/>
    <property type="evidence" value="ECO:0007669"/>
    <property type="project" value="InterPro"/>
</dbReference>
<dbReference type="Pfam" id="PF13539">
    <property type="entry name" value="Peptidase_M15_4"/>
    <property type="match status" value="1"/>
</dbReference>
<dbReference type="AlphaFoldDB" id="A0A556MWE8"/>
<organism evidence="2 3">
    <name type="scientific">Mucilaginibacter corticis</name>
    <dbReference type="NCBI Taxonomy" id="2597670"/>
    <lineage>
        <taxon>Bacteria</taxon>
        <taxon>Pseudomonadati</taxon>
        <taxon>Bacteroidota</taxon>
        <taxon>Sphingobacteriia</taxon>
        <taxon>Sphingobacteriales</taxon>
        <taxon>Sphingobacteriaceae</taxon>
        <taxon>Mucilaginibacter</taxon>
    </lineage>
</organism>
<reference evidence="2 3" key="1">
    <citation type="submission" date="2019-07" db="EMBL/GenBank/DDBJ databases">
        <authorList>
            <person name="Huq M.A."/>
        </authorList>
    </citation>
    <scope>NUCLEOTIDE SEQUENCE [LARGE SCALE GENOMIC DNA]</scope>
    <source>
        <strain evidence="2 3">MAH-19</strain>
    </source>
</reference>
<dbReference type="RefSeq" id="WP_144247693.1">
    <property type="nucleotide sequence ID" value="NZ_VLPK01000001.1"/>
</dbReference>
<evidence type="ECO:0000313" key="2">
    <source>
        <dbReference type="EMBL" id="TSJ44129.1"/>
    </source>
</evidence>
<dbReference type="SUPFAM" id="SSF55166">
    <property type="entry name" value="Hedgehog/DD-peptidase"/>
    <property type="match status" value="1"/>
</dbReference>
<protein>
    <submittedName>
        <fullName evidence="2">M15 family metallopeptidase</fullName>
    </submittedName>
</protein>
<feature type="domain" description="Peptidase M15C" evidence="1">
    <location>
        <begin position="184"/>
        <end position="255"/>
    </location>
</feature>
<accession>A0A556MWE8</accession>
<keyword evidence="3" id="KW-1185">Reference proteome</keyword>
<comment type="caution">
    <text evidence="2">The sequence shown here is derived from an EMBL/GenBank/DDBJ whole genome shotgun (WGS) entry which is preliminary data.</text>
</comment>